<organism evidence="6 7">
    <name type="scientific">Candidatus Auribacter fodinae</name>
    <dbReference type="NCBI Taxonomy" id="2093366"/>
    <lineage>
        <taxon>Bacteria</taxon>
        <taxon>Pseudomonadati</taxon>
        <taxon>Candidatus Auribacterota</taxon>
        <taxon>Candidatus Auribacteria</taxon>
        <taxon>Candidatus Auribacterales</taxon>
        <taxon>Candidatus Auribacteraceae</taxon>
        <taxon>Candidatus Auribacter</taxon>
    </lineage>
</organism>
<protein>
    <submittedName>
        <fullName evidence="6">PEP-CTERM sorting domain-containing protein</fullName>
    </submittedName>
</protein>
<dbReference type="AlphaFoldDB" id="A0A3A4RA25"/>
<evidence type="ECO:0000256" key="1">
    <source>
        <dbReference type="ARBA" id="ARBA00004613"/>
    </source>
</evidence>
<dbReference type="NCBIfam" id="NF033679">
    <property type="entry name" value="DNRLRE_dom"/>
    <property type="match status" value="1"/>
</dbReference>
<gene>
    <name evidence="6" type="ORF">C4541_00660</name>
</gene>
<name>A0A3A4RA25_9BACT</name>
<comment type="subcellular location">
    <subcellularLocation>
        <location evidence="1">Secreted</location>
    </subcellularLocation>
</comment>
<evidence type="ECO:0000313" key="7">
    <source>
        <dbReference type="Proteomes" id="UP000266426"/>
    </source>
</evidence>
<evidence type="ECO:0000256" key="4">
    <source>
        <dbReference type="SAM" id="SignalP"/>
    </source>
</evidence>
<feature type="chain" id="PRO_5017474583" evidence="4">
    <location>
        <begin position="24"/>
        <end position="228"/>
    </location>
</feature>
<dbReference type="GO" id="GO:0005576">
    <property type="term" value="C:extracellular region"/>
    <property type="evidence" value="ECO:0007669"/>
    <property type="project" value="UniProtKB-SubCell"/>
</dbReference>
<evidence type="ECO:0000256" key="3">
    <source>
        <dbReference type="ARBA" id="ARBA00022729"/>
    </source>
</evidence>
<reference evidence="6 7" key="1">
    <citation type="journal article" date="2017" name="ISME J.">
        <title>Energy and carbon metabolisms in a deep terrestrial subsurface fluid microbial community.</title>
        <authorList>
            <person name="Momper L."/>
            <person name="Jungbluth S.P."/>
            <person name="Lee M.D."/>
            <person name="Amend J.P."/>
        </authorList>
    </citation>
    <scope>NUCLEOTIDE SEQUENCE [LARGE SCALE GENOMIC DNA]</scope>
    <source>
        <strain evidence="6">SURF_26</strain>
    </source>
</reference>
<dbReference type="InterPro" id="IPR055372">
    <property type="entry name" value="CBM96"/>
</dbReference>
<proteinExistence type="predicted"/>
<dbReference type="EMBL" id="QZJZ01000005">
    <property type="protein sequence ID" value="RJP62077.1"/>
    <property type="molecule type" value="Genomic_DNA"/>
</dbReference>
<dbReference type="Pfam" id="PF24517">
    <property type="entry name" value="CBM96"/>
    <property type="match status" value="1"/>
</dbReference>
<evidence type="ECO:0000256" key="2">
    <source>
        <dbReference type="ARBA" id="ARBA00022525"/>
    </source>
</evidence>
<comment type="caution">
    <text evidence="6">The sequence shown here is derived from an EMBL/GenBank/DDBJ whole genome shotgun (WGS) entry which is preliminary data.</text>
</comment>
<evidence type="ECO:0000259" key="5">
    <source>
        <dbReference type="Pfam" id="PF24517"/>
    </source>
</evidence>
<feature type="domain" description="Carbohydrate-binding module family 96" evidence="5">
    <location>
        <begin position="36"/>
        <end position="198"/>
    </location>
</feature>
<evidence type="ECO:0000313" key="6">
    <source>
        <dbReference type="EMBL" id="RJP62077.1"/>
    </source>
</evidence>
<dbReference type="Proteomes" id="UP000266426">
    <property type="component" value="Unassembled WGS sequence"/>
</dbReference>
<sequence>MKQRGFMLIAMCLLGIYCSTADAESVILQPEAADGKNSYVHSNVASYPMGPGPTIYSSRGYAGYTSYSLIEFDLSSIVIPTTATIESAVMGVYVSEKYGSVSSGVNAYRITSAWTESGVTWNNQPSVDTSVAILNSGGLVSSVGWVEWDIKSFVEGWLDTPSTNFGVELRNIVSGSQFAYHSSNQSNYPAYRPTLTITYTEQVVVPEPLSMILLGCGLTALYCRRSKK</sequence>
<keyword evidence="3 4" id="KW-0732">Signal</keyword>
<keyword evidence="2" id="KW-0964">Secreted</keyword>
<dbReference type="Gene3D" id="2.60.120.970">
    <property type="match status" value="1"/>
</dbReference>
<accession>A0A3A4RA25</accession>
<feature type="signal peptide" evidence="4">
    <location>
        <begin position="1"/>
        <end position="23"/>
    </location>
</feature>